<evidence type="ECO:0000313" key="11">
    <source>
        <dbReference type="Proteomes" id="UP000253426"/>
    </source>
</evidence>
<feature type="transmembrane region" description="Helical" evidence="8">
    <location>
        <begin position="514"/>
        <end position="531"/>
    </location>
</feature>
<dbReference type="InterPro" id="IPR000326">
    <property type="entry name" value="PAP2/HPO"/>
</dbReference>
<dbReference type="EMBL" id="QNRR01000001">
    <property type="protein sequence ID" value="RBP48163.1"/>
    <property type="molecule type" value="Genomic_DNA"/>
</dbReference>
<comment type="subcellular location">
    <subcellularLocation>
        <location evidence="1">Cell membrane</location>
        <topology evidence="1">Multi-pass membrane protein</topology>
    </subcellularLocation>
</comment>
<dbReference type="PANTHER" id="PTHR33908:SF11">
    <property type="entry name" value="MEMBRANE PROTEIN"/>
    <property type="match status" value="1"/>
</dbReference>
<dbReference type="Gene3D" id="1.20.144.10">
    <property type="entry name" value="Phosphatidic acid phosphatase type 2/haloperoxidase"/>
    <property type="match status" value="1"/>
</dbReference>
<evidence type="ECO:0000256" key="8">
    <source>
        <dbReference type="SAM" id="Phobius"/>
    </source>
</evidence>
<protein>
    <submittedName>
        <fullName evidence="10">4-amino-4-deoxy-L-arabinose transferase-like glycosyltransferase</fullName>
    </submittedName>
</protein>
<dbReference type="PANTHER" id="PTHR33908">
    <property type="entry name" value="MANNOSYLTRANSFERASE YKCB-RELATED"/>
    <property type="match status" value="1"/>
</dbReference>
<feature type="transmembrane region" description="Helical" evidence="8">
    <location>
        <begin position="157"/>
        <end position="177"/>
    </location>
</feature>
<dbReference type="InterPro" id="IPR038731">
    <property type="entry name" value="RgtA/B/C-like"/>
</dbReference>
<feature type="transmembrane region" description="Helical" evidence="8">
    <location>
        <begin position="26"/>
        <end position="49"/>
    </location>
</feature>
<accession>A0A366HV50</accession>
<keyword evidence="3" id="KW-0328">Glycosyltransferase</keyword>
<keyword evidence="5 8" id="KW-0812">Transmembrane</keyword>
<dbReference type="InterPro" id="IPR050297">
    <property type="entry name" value="LipidA_mod_glycosyltrf_83"/>
</dbReference>
<dbReference type="AlphaFoldDB" id="A0A366HV50"/>
<keyword evidence="4 10" id="KW-0808">Transferase</keyword>
<keyword evidence="11" id="KW-1185">Reference proteome</keyword>
<dbReference type="Proteomes" id="UP000253426">
    <property type="component" value="Unassembled WGS sequence"/>
</dbReference>
<evidence type="ECO:0000256" key="2">
    <source>
        <dbReference type="ARBA" id="ARBA00022475"/>
    </source>
</evidence>
<dbReference type="InterPro" id="IPR036938">
    <property type="entry name" value="PAP2/HPO_sf"/>
</dbReference>
<organism evidence="10 11">
    <name type="scientific">Roseimicrobium gellanilyticum</name>
    <dbReference type="NCBI Taxonomy" id="748857"/>
    <lineage>
        <taxon>Bacteria</taxon>
        <taxon>Pseudomonadati</taxon>
        <taxon>Verrucomicrobiota</taxon>
        <taxon>Verrucomicrobiia</taxon>
        <taxon>Verrucomicrobiales</taxon>
        <taxon>Verrucomicrobiaceae</taxon>
        <taxon>Roseimicrobium</taxon>
    </lineage>
</organism>
<feature type="transmembrane region" description="Helical" evidence="8">
    <location>
        <begin position="312"/>
        <end position="334"/>
    </location>
</feature>
<feature type="transmembrane region" description="Helical" evidence="8">
    <location>
        <begin position="453"/>
        <end position="477"/>
    </location>
</feature>
<evidence type="ECO:0000256" key="5">
    <source>
        <dbReference type="ARBA" id="ARBA00022692"/>
    </source>
</evidence>
<feature type="transmembrane region" description="Helical" evidence="8">
    <location>
        <begin position="484"/>
        <end position="502"/>
    </location>
</feature>
<feature type="transmembrane region" description="Helical" evidence="8">
    <location>
        <begin position="56"/>
        <end position="74"/>
    </location>
</feature>
<dbReference type="SUPFAM" id="SSF48317">
    <property type="entry name" value="Acid phosphatase/Vanadium-dependent haloperoxidase"/>
    <property type="match status" value="1"/>
</dbReference>
<gene>
    <name evidence="10" type="ORF">DES53_101963</name>
</gene>
<feature type="transmembrane region" description="Helical" evidence="8">
    <location>
        <begin position="403"/>
        <end position="421"/>
    </location>
</feature>
<proteinExistence type="predicted"/>
<evidence type="ECO:0000256" key="1">
    <source>
        <dbReference type="ARBA" id="ARBA00004651"/>
    </source>
</evidence>
<dbReference type="GO" id="GO:0005886">
    <property type="term" value="C:plasma membrane"/>
    <property type="evidence" value="ECO:0007669"/>
    <property type="project" value="UniProtKB-SubCell"/>
</dbReference>
<keyword evidence="6 8" id="KW-1133">Transmembrane helix</keyword>
<feature type="domain" description="Phosphatidic acid phosphatase type 2/haloperoxidase" evidence="9">
    <location>
        <begin position="59"/>
        <end position="170"/>
    </location>
</feature>
<comment type="caution">
    <text evidence="10">The sequence shown here is derived from an EMBL/GenBank/DDBJ whole genome shotgun (WGS) entry which is preliminary data.</text>
</comment>
<evidence type="ECO:0000256" key="4">
    <source>
        <dbReference type="ARBA" id="ARBA00022679"/>
    </source>
</evidence>
<dbReference type="OrthoDB" id="179131at2"/>
<evidence type="ECO:0000259" key="9">
    <source>
        <dbReference type="SMART" id="SM00014"/>
    </source>
</evidence>
<dbReference type="Pfam" id="PF13231">
    <property type="entry name" value="PMT_2"/>
    <property type="match status" value="1"/>
</dbReference>
<dbReference type="SMART" id="SM00014">
    <property type="entry name" value="acidPPc"/>
    <property type="match status" value="1"/>
</dbReference>
<evidence type="ECO:0000256" key="6">
    <source>
        <dbReference type="ARBA" id="ARBA00022989"/>
    </source>
</evidence>
<feature type="transmembrane region" description="Helical" evidence="8">
    <location>
        <begin position="359"/>
        <end position="391"/>
    </location>
</feature>
<reference evidence="10 11" key="1">
    <citation type="submission" date="2018-06" db="EMBL/GenBank/DDBJ databases">
        <title>Genomic Encyclopedia of Type Strains, Phase IV (KMG-IV): sequencing the most valuable type-strain genomes for metagenomic binning, comparative biology and taxonomic classification.</title>
        <authorList>
            <person name="Goeker M."/>
        </authorList>
    </citation>
    <scope>NUCLEOTIDE SEQUENCE [LARGE SCALE GENOMIC DNA]</scope>
    <source>
        <strain evidence="10 11">DSM 25532</strain>
    </source>
</reference>
<dbReference type="GO" id="GO:0009103">
    <property type="term" value="P:lipopolysaccharide biosynthetic process"/>
    <property type="evidence" value="ECO:0007669"/>
    <property type="project" value="UniProtKB-ARBA"/>
</dbReference>
<evidence type="ECO:0000256" key="3">
    <source>
        <dbReference type="ARBA" id="ARBA00022676"/>
    </source>
</evidence>
<keyword evidence="2" id="KW-1003">Cell membrane</keyword>
<name>A0A366HV50_9BACT</name>
<evidence type="ECO:0000256" key="7">
    <source>
        <dbReference type="ARBA" id="ARBA00023136"/>
    </source>
</evidence>
<keyword evidence="7 8" id="KW-0472">Membrane</keyword>
<dbReference type="Pfam" id="PF01569">
    <property type="entry name" value="PAP2"/>
    <property type="match status" value="1"/>
</dbReference>
<feature type="transmembrane region" description="Helical" evidence="8">
    <location>
        <begin position="282"/>
        <end position="303"/>
    </location>
</feature>
<dbReference type="RefSeq" id="WP_113957037.1">
    <property type="nucleotide sequence ID" value="NZ_QNRR01000001.1"/>
</dbReference>
<dbReference type="GO" id="GO:0016763">
    <property type="term" value="F:pentosyltransferase activity"/>
    <property type="evidence" value="ECO:0007669"/>
    <property type="project" value="TreeGrafter"/>
</dbReference>
<feature type="transmembrane region" description="Helical" evidence="8">
    <location>
        <begin position="543"/>
        <end position="559"/>
    </location>
</feature>
<sequence length="731" mass="81381">MSALTNLDAVIFHLINHTAANGFLDAVMTFMSGNAAFFPLLLVLSVCIVRQGGARGLALVLVAAAAVLAASSLVCEPMKEYFARPRPAMVLADVRIVHGNGSGMHSMPSCHSMNWGALAMVAWLFWRRSWMFMVPLAFLVGVSRVYLGVHYPSDVVVGWLTGGAIGAVVTGMALGMWRALGPIAFPAWWAHSPSLLKHKEPIVLAEPRRASAITWRNATFLLLLSLLAGRLAYIASGIIELSEDEAYQWMWSQRLDWAYYSKPPLIAWVQWLGTHLWGSTAFGVRFFSPVFAFIFGVVVWLFLRKRTDERTAFWATMVFAATPLFAVGATLLTVDAPTVFFYTTSILAMWMAMEEDSTAWWVMAGSGMALGFLSKFFSPFLWVGFCLFLVWTPSYRTQLKRPGPWLALCLMALGVVPVLIWNSAHGWITLTHLQERGGLDRPASFNPASLTEFAGAVTVLLNPVFFLSVLAALWGFIRLKDKPALWKFLFCASVPVFVFYLFLACRAKAQPNWIAPAAPALFLLAILWWHHRSLGNPKVAQRWLAAGVVLGLPVVAILHETHLLHKAFGVTLNAKNDPLVRVRGGSDLAHLVEDQRARLEKDGAPVFIIADHYGRASLLNFYLPEARHMLPDGQLVYVQSSERPQNQYWFWPSYEHLTGENALFVMHSSNERRAPKRLRAEFESVESLGVFKVHWGKEVCDHVQLFACHKKRAIEDHAAHLAGKASGADHS</sequence>
<evidence type="ECO:0000313" key="10">
    <source>
        <dbReference type="EMBL" id="RBP48163.1"/>
    </source>
</evidence>
<feature type="transmembrane region" description="Helical" evidence="8">
    <location>
        <begin position="132"/>
        <end position="151"/>
    </location>
</feature>